<accession>A0ABW0F264</accession>
<gene>
    <name evidence="1" type="ORF">ACFPK2_04785</name>
</gene>
<reference evidence="2" key="1">
    <citation type="journal article" date="2019" name="Int. J. Syst. Evol. Microbiol.">
        <title>The Global Catalogue of Microorganisms (GCM) 10K type strain sequencing project: providing services to taxonomists for standard genome sequencing and annotation.</title>
        <authorList>
            <consortium name="The Broad Institute Genomics Platform"/>
            <consortium name="The Broad Institute Genome Sequencing Center for Infectious Disease"/>
            <person name="Wu L."/>
            <person name="Ma J."/>
        </authorList>
    </citation>
    <scope>NUCLEOTIDE SEQUENCE [LARGE SCALE GENOMIC DNA]</scope>
    <source>
        <strain evidence="2">CGMCC 1.15643</strain>
    </source>
</reference>
<dbReference type="Proteomes" id="UP001595976">
    <property type="component" value="Unassembled WGS sequence"/>
</dbReference>
<evidence type="ECO:0000313" key="1">
    <source>
        <dbReference type="EMBL" id="MFC5292304.1"/>
    </source>
</evidence>
<dbReference type="EMBL" id="JBHSLI010000001">
    <property type="protein sequence ID" value="MFC5292304.1"/>
    <property type="molecule type" value="Genomic_DNA"/>
</dbReference>
<comment type="caution">
    <text evidence="1">The sequence shown here is derived from an EMBL/GenBank/DDBJ whole genome shotgun (WGS) entry which is preliminary data.</text>
</comment>
<evidence type="ECO:0000313" key="2">
    <source>
        <dbReference type="Proteomes" id="UP001595976"/>
    </source>
</evidence>
<sequence>MSILFSKAKAGQCRWIVCDAVAPAPTRRSGVMPDLFGGRRVCGRAVSGATSYCLGHRLVVYAPVEKTPAPALDFTVVRRAPEPETQPELTEIFG</sequence>
<protein>
    <submittedName>
        <fullName evidence="1">Uncharacterized protein</fullName>
    </submittedName>
</protein>
<organism evidence="1 2">
    <name type="scientific">Bosea minatitlanensis</name>
    <dbReference type="NCBI Taxonomy" id="128782"/>
    <lineage>
        <taxon>Bacteria</taxon>
        <taxon>Pseudomonadati</taxon>
        <taxon>Pseudomonadota</taxon>
        <taxon>Alphaproteobacteria</taxon>
        <taxon>Hyphomicrobiales</taxon>
        <taxon>Boseaceae</taxon>
        <taxon>Bosea</taxon>
    </lineage>
</organism>
<keyword evidence="2" id="KW-1185">Reference proteome</keyword>
<dbReference type="RefSeq" id="WP_260347634.1">
    <property type="nucleotide sequence ID" value="NZ_JAOAOS010000001.1"/>
</dbReference>
<proteinExistence type="predicted"/>
<name>A0ABW0F264_9HYPH</name>